<accession>A0ABY9TQ08</accession>
<name>A0ABY9TQ08_9GAMM</name>
<dbReference type="EMBL" id="CP134146">
    <property type="protein sequence ID" value="WNC69830.1"/>
    <property type="molecule type" value="Genomic_DNA"/>
</dbReference>
<sequence>MFSKINSAKFANFPLVAASSLLLLTGCDGDSYGGSDSPTVTLVDPVTVTYEVSVVNLTHAQPMSPIAVVLHNDGQLWQIGEMASTELEVLAESGDNSGVLALEMVLASSSTEGILMPGMTETLTVSSVEIVPSQLSLATMLVNTNDAFTGINSMSLTNLAVGESISIQTSSYDSGTEKNSELKNTIPGPAGGGEGFNSERDDVDFVAMHPGVVSMDDGLMLSALDSSHRFDNPTLRVTVTRTE</sequence>
<feature type="region of interest" description="Disordered" evidence="1">
    <location>
        <begin position="171"/>
        <end position="199"/>
    </location>
</feature>
<evidence type="ECO:0000259" key="3">
    <source>
        <dbReference type="Pfam" id="PF06468"/>
    </source>
</evidence>
<dbReference type="Pfam" id="PF06468">
    <property type="entry name" value="Spond_N"/>
    <property type="match status" value="1"/>
</dbReference>
<protein>
    <submittedName>
        <fullName evidence="4">Spondin domain-containing protein</fullName>
    </submittedName>
</protein>
<evidence type="ECO:0000256" key="2">
    <source>
        <dbReference type="SAM" id="SignalP"/>
    </source>
</evidence>
<keyword evidence="5" id="KW-1185">Reference proteome</keyword>
<dbReference type="InterPro" id="IPR038678">
    <property type="entry name" value="Spondin_N_sf"/>
</dbReference>
<gene>
    <name evidence="4" type="ORF">RI845_06735</name>
</gene>
<evidence type="ECO:0000256" key="1">
    <source>
        <dbReference type="SAM" id="MobiDB-lite"/>
    </source>
</evidence>
<organism evidence="4 5">
    <name type="scientific">Thalassotalea nanhaiensis</name>
    <dbReference type="NCBI Taxonomy" id="3065648"/>
    <lineage>
        <taxon>Bacteria</taxon>
        <taxon>Pseudomonadati</taxon>
        <taxon>Pseudomonadota</taxon>
        <taxon>Gammaproteobacteria</taxon>
        <taxon>Alteromonadales</taxon>
        <taxon>Colwelliaceae</taxon>
        <taxon>Thalassotalea</taxon>
    </lineage>
</organism>
<dbReference type="PROSITE" id="PS51257">
    <property type="entry name" value="PROKAR_LIPOPROTEIN"/>
    <property type="match status" value="1"/>
</dbReference>
<keyword evidence="2" id="KW-0732">Signal</keyword>
<reference evidence="5" key="1">
    <citation type="submission" date="2023-09" db="EMBL/GenBank/DDBJ databases">
        <authorList>
            <person name="Li S."/>
            <person name="Li X."/>
            <person name="Zhang C."/>
            <person name="Zhao Z."/>
        </authorList>
    </citation>
    <scope>NUCLEOTIDE SEQUENCE [LARGE SCALE GENOMIC DNA]</scope>
    <source>
        <strain evidence="5">SQ345</strain>
    </source>
</reference>
<feature type="chain" id="PRO_5046920479" evidence="2">
    <location>
        <begin position="18"/>
        <end position="243"/>
    </location>
</feature>
<feature type="domain" description="Spondin" evidence="3">
    <location>
        <begin position="68"/>
        <end position="178"/>
    </location>
</feature>
<feature type="signal peptide" evidence="2">
    <location>
        <begin position="1"/>
        <end position="17"/>
    </location>
</feature>
<dbReference type="NCBIfam" id="NF038123">
    <property type="entry name" value="NF038123_dom"/>
    <property type="match status" value="1"/>
</dbReference>
<dbReference type="Proteomes" id="UP001248581">
    <property type="component" value="Chromosome"/>
</dbReference>
<dbReference type="RefSeq" id="WP_348388972.1">
    <property type="nucleotide sequence ID" value="NZ_CP134146.1"/>
</dbReference>
<dbReference type="InterPro" id="IPR009465">
    <property type="entry name" value="Spondin_N"/>
</dbReference>
<evidence type="ECO:0000313" key="5">
    <source>
        <dbReference type="Proteomes" id="UP001248581"/>
    </source>
</evidence>
<evidence type="ECO:0000313" key="4">
    <source>
        <dbReference type="EMBL" id="WNC69830.1"/>
    </source>
</evidence>
<dbReference type="Gene3D" id="2.60.40.2130">
    <property type="entry name" value="F-spondin domain"/>
    <property type="match status" value="1"/>
</dbReference>
<proteinExistence type="predicted"/>